<feature type="chain" id="PRO_5030779742" description="G8 domain-containing protein" evidence="1">
    <location>
        <begin position="21"/>
        <end position="300"/>
    </location>
</feature>
<gene>
    <name evidence="2" type="ORF">HKN21_05315</name>
</gene>
<accession>A0A7Y2E7M0</accession>
<proteinExistence type="predicted"/>
<evidence type="ECO:0000313" key="3">
    <source>
        <dbReference type="Proteomes" id="UP000547674"/>
    </source>
</evidence>
<dbReference type="Proteomes" id="UP000547674">
    <property type="component" value="Unassembled WGS sequence"/>
</dbReference>
<name>A0A7Y2E7M0_UNCEI</name>
<keyword evidence="1" id="KW-0732">Signal</keyword>
<protein>
    <recommendedName>
        <fullName evidence="4">G8 domain-containing protein</fullName>
    </recommendedName>
</protein>
<evidence type="ECO:0008006" key="4">
    <source>
        <dbReference type="Google" id="ProtNLM"/>
    </source>
</evidence>
<evidence type="ECO:0000313" key="2">
    <source>
        <dbReference type="EMBL" id="NNF06160.1"/>
    </source>
</evidence>
<reference evidence="2 3" key="1">
    <citation type="submission" date="2020-03" db="EMBL/GenBank/DDBJ databases">
        <title>Metabolic flexibility allows generalist bacteria to become dominant in a frequently disturbed ecosystem.</title>
        <authorList>
            <person name="Chen Y.-J."/>
            <person name="Leung P.M."/>
            <person name="Bay S.K."/>
            <person name="Hugenholtz P."/>
            <person name="Kessler A.J."/>
            <person name="Shelley G."/>
            <person name="Waite D.W."/>
            <person name="Cook P.L."/>
            <person name="Greening C."/>
        </authorList>
    </citation>
    <scope>NUCLEOTIDE SEQUENCE [LARGE SCALE GENOMIC DNA]</scope>
    <source>
        <strain evidence="2">SS_bin_28</strain>
    </source>
</reference>
<evidence type="ECO:0000256" key="1">
    <source>
        <dbReference type="SAM" id="SignalP"/>
    </source>
</evidence>
<feature type="signal peptide" evidence="1">
    <location>
        <begin position="1"/>
        <end position="20"/>
    </location>
</feature>
<organism evidence="2 3">
    <name type="scientific">Eiseniibacteriota bacterium</name>
    <dbReference type="NCBI Taxonomy" id="2212470"/>
    <lineage>
        <taxon>Bacteria</taxon>
        <taxon>Candidatus Eiseniibacteriota</taxon>
    </lineage>
</organism>
<comment type="caution">
    <text evidence="2">The sequence shown here is derived from an EMBL/GenBank/DDBJ whole genome shotgun (WGS) entry which is preliminary data.</text>
</comment>
<dbReference type="EMBL" id="JABDJR010000201">
    <property type="protein sequence ID" value="NNF06160.1"/>
    <property type="molecule type" value="Genomic_DNA"/>
</dbReference>
<sequence length="300" mass="30873">MSVRFALVFCLFAGIGNASATETEWTVASGDWSTAENWTNGEPIADCRAVVADGNATITQAGEVCSELRVGPDSGTIAFLQMNNGTLDVSGAVILDRGVMSQFNGASNFGRLHCGGESTGSFTQGNGFVAIGTLVAGSSEATGTYSLSTGTLDVSDSTIVNRFGSIVLSGFNTTSALGHVTVAGGFSVANGSNPIAAESLVMAETARTLLTVGPGVISLIDVNGAVVIDGSLQIQDPQDVADGTYELFRGSSITGGFSSEDLPGDQWSWFVEGNSLFIRKGDPTPVTLTSWGSLKRARTN</sequence>
<dbReference type="AlphaFoldDB" id="A0A7Y2E7M0"/>